<feature type="signal peptide" evidence="1">
    <location>
        <begin position="1"/>
        <end position="19"/>
    </location>
</feature>
<feature type="chain" id="PRO_5026027042" evidence="1">
    <location>
        <begin position="20"/>
        <end position="90"/>
    </location>
</feature>
<keyword evidence="3" id="KW-1185">Reference proteome</keyword>
<evidence type="ECO:0000256" key="1">
    <source>
        <dbReference type="SAM" id="SignalP"/>
    </source>
</evidence>
<reference evidence="2 3" key="1">
    <citation type="submission" date="2019-02" db="EMBL/GenBank/DDBJ databases">
        <title>Opniocepnalus argus genome.</title>
        <authorList>
            <person name="Zhou C."/>
            <person name="Xiao S."/>
        </authorList>
    </citation>
    <scope>NUCLEOTIDE SEQUENCE [LARGE SCALE GENOMIC DNA]</scope>
    <source>
        <strain evidence="2">OARG1902GOOAL</strain>
        <tissue evidence="2">Muscle</tissue>
    </source>
</reference>
<reference evidence="3" key="2">
    <citation type="submission" date="2019-02" db="EMBL/GenBank/DDBJ databases">
        <title>Opniocepnalus argus Var Kimnra genome.</title>
        <authorList>
            <person name="Zhou C."/>
            <person name="Xiao S."/>
        </authorList>
    </citation>
    <scope>NUCLEOTIDE SEQUENCE [LARGE SCALE GENOMIC DNA]</scope>
</reference>
<dbReference type="AlphaFoldDB" id="A0A6G1QV67"/>
<gene>
    <name evidence="2" type="ORF">EXN66_Car022127</name>
</gene>
<proteinExistence type="predicted"/>
<dbReference type="EMBL" id="CM015734">
    <property type="protein sequence ID" value="KAF3706435.1"/>
    <property type="molecule type" value="Genomic_DNA"/>
</dbReference>
<dbReference type="Gene3D" id="2.10.60.10">
    <property type="entry name" value="CD59"/>
    <property type="match status" value="1"/>
</dbReference>
<dbReference type="Proteomes" id="UP000503349">
    <property type="component" value="Chromosome 23"/>
</dbReference>
<sequence length="90" mass="9851">MRTAVCAILLLLSLYQAEALKCNFCMSKGSSLCTTTSIQTCSEVSNACGDVILAAPFYYSWRMCMNMAVCQSYAQTPRVFAQCCSTDLCN</sequence>
<organism evidence="2 3">
    <name type="scientific">Channa argus</name>
    <name type="common">Northern snakehead</name>
    <name type="synonym">Ophicephalus argus</name>
    <dbReference type="NCBI Taxonomy" id="215402"/>
    <lineage>
        <taxon>Eukaryota</taxon>
        <taxon>Metazoa</taxon>
        <taxon>Chordata</taxon>
        <taxon>Craniata</taxon>
        <taxon>Vertebrata</taxon>
        <taxon>Euteleostomi</taxon>
        <taxon>Actinopterygii</taxon>
        <taxon>Neopterygii</taxon>
        <taxon>Teleostei</taxon>
        <taxon>Neoteleostei</taxon>
        <taxon>Acanthomorphata</taxon>
        <taxon>Anabantaria</taxon>
        <taxon>Anabantiformes</taxon>
        <taxon>Channoidei</taxon>
        <taxon>Channidae</taxon>
        <taxon>Channa</taxon>
    </lineage>
</organism>
<keyword evidence="1" id="KW-0732">Signal</keyword>
<dbReference type="SUPFAM" id="SSF57302">
    <property type="entry name" value="Snake toxin-like"/>
    <property type="match status" value="1"/>
</dbReference>
<evidence type="ECO:0000313" key="2">
    <source>
        <dbReference type="EMBL" id="KAF3706435.1"/>
    </source>
</evidence>
<name>A0A6G1QV67_CHAAH</name>
<dbReference type="OrthoDB" id="6148423at2759"/>
<protein>
    <submittedName>
        <fullName evidence="2">Uncharacterized protein</fullName>
    </submittedName>
</protein>
<accession>A0A6G1QV67</accession>
<evidence type="ECO:0000313" key="3">
    <source>
        <dbReference type="Proteomes" id="UP000503349"/>
    </source>
</evidence>
<dbReference type="InterPro" id="IPR045860">
    <property type="entry name" value="Snake_toxin-like_sf"/>
</dbReference>